<name>A0ABS1XZ07_9ACTN</name>
<dbReference type="Proteomes" id="UP000601027">
    <property type="component" value="Unassembled WGS sequence"/>
</dbReference>
<feature type="non-terminal residue" evidence="1">
    <location>
        <position position="98"/>
    </location>
</feature>
<dbReference type="EMBL" id="JAEVHM010000147">
    <property type="protein sequence ID" value="MBM0234509.1"/>
    <property type="molecule type" value="Genomic_DNA"/>
</dbReference>
<evidence type="ECO:0000313" key="2">
    <source>
        <dbReference type="Proteomes" id="UP000601027"/>
    </source>
</evidence>
<proteinExistence type="predicted"/>
<sequence>MLLAYPFRVHVPRRAVPEAAVSTAVALLVLAGAADLVPTSVVIALAGGAGATLAGVRLSRLAVRHPADPVPADPVPTEPSGRAAGVRLDAAVVAAGLA</sequence>
<accession>A0ABS1XZ07</accession>
<protein>
    <submittedName>
        <fullName evidence="1">GGDEF domain-containing protein</fullName>
    </submittedName>
</protein>
<reference evidence="1 2" key="1">
    <citation type="submission" date="2021-01" db="EMBL/GenBank/DDBJ databases">
        <title>Draft genome sequence of Micromonospora sp. strain STR1_7.</title>
        <authorList>
            <person name="Karlyshev A."/>
            <person name="Jawad R."/>
        </authorList>
    </citation>
    <scope>NUCLEOTIDE SEQUENCE [LARGE SCALE GENOMIC DNA]</scope>
    <source>
        <strain evidence="1 2">STR1-7</strain>
    </source>
</reference>
<evidence type="ECO:0000313" key="1">
    <source>
        <dbReference type="EMBL" id="MBM0234509.1"/>
    </source>
</evidence>
<gene>
    <name evidence="1" type="ORF">JNW91_23385</name>
</gene>
<comment type="caution">
    <text evidence="1">The sequence shown here is derived from an EMBL/GenBank/DDBJ whole genome shotgun (WGS) entry which is preliminary data.</text>
</comment>
<organism evidence="1 2">
    <name type="scientific">Micromonospora parastrephiae</name>
    <dbReference type="NCBI Taxonomy" id="2806101"/>
    <lineage>
        <taxon>Bacteria</taxon>
        <taxon>Bacillati</taxon>
        <taxon>Actinomycetota</taxon>
        <taxon>Actinomycetes</taxon>
        <taxon>Micromonosporales</taxon>
        <taxon>Micromonosporaceae</taxon>
        <taxon>Micromonospora</taxon>
    </lineage>
</organism>
<keyword evidence="2" id="KW-1185">Reference proteome</keyword>